<feature type="transmembrane region" description="Helical" evidence="2">
    <location>
        <begin position="6"/>
        <end position="28"/>
    </location>
</feature>
<dbReference type="RefSeq" id="WP_075518491.1">
    <property type="nucleotide sequence ID" value="NZ_FPLD01000129.1"/>
</dbReference>
<keyword evidence="2" id="KW-0472">Membrane</keyword>
<keyword evidence="2" id="KW-1133">Transmembrane helix</keyword>
<dbReference type="AlphaFoldDB" id="A0A1L0C6P9"/>
<evidence type="ECO:0000313" key="3">
    <source>
        <dbReference type="EMBL" id="SGZ16561.1"/>
    </source>
</evidence>
<name>A0A1L0C6P9_9GAMM</name>
<proteinExistence type="predicted"/>
<sequence length="104" mass="11818">MPIELWAVIAVAAIGFFGWLSLTIYNGIIDRIDTVEKNSAEAVPQQAVDNERWIRQEKTNELVLALKSDQAVTQNQVNTHTNDIKKLEDKLDKIDSKIDQLLTR</sequence>
<keyword evidence="1" id="KW-0175">Coiled coil</keyword>
<dbReference type="Proteomes" id="UP000183794">
    <property type="component" value="Unassembled WGS sequence"/>
</dbReference>
<reference evidence="3 4" key="1">
    <citation type="submission" date="2016-11" db="EMBL/GenBank/DDBJ databases">
        <authorList>
            <person name="Jaros S."/>
            <person name="Januszkiewicz K."/>
            <person name="Wedrychowicz H."/>
        </authorList>
    </citation>
    <scope>NUCLEOTIDE SEQUENCE [LARGE SCALE GENOMIC DNA]</scope>
    <source>
        <strain evidence="3">NVI 5450</strain>
    </source>
</reference>
<protein>
    <submittedName>
        <fullName evidence="3">Uncharacterized protein</fullName>
    </submittedName>
</protein>
<evidence type="ECO:0000256" key="2">
    <source>
        <dbReference type="SAM" id="Phobius"/>
    </source>
</evidence>
<evidence type="ECO:0000256" key="1">
    <source>
        <dbReference type="SAM" id="Coils"/>
    </source>
</evidence>
<gene>
    <name evidence="3" type="ORF">NVI5450_4354</name>
</gene>
<dbReference type="OrthoDB" id="9994016at2"/>
<feature type="coiled-coil region" evidence="1">
    <location>
        <begin position="70"/>
        <end position="104"/>
    </location>
</feature>
<organism evidence="3 4">
    <name type="scientific">Moritella viscosa</name>
    <dbReference type="NCBI Taxonomy" id="80854"/>
    <lineage>
        <taxon>Bacteria</taxon>
        <taxon>Pseudomonadati</taxon>
        <taxon>Pseudomonadota</taxon>
        <taxon>Gammaproteobacteria</taxon>
        <taxon>Alteromonadales</taxon>
        <taxon>Moritellaceae</taxon>
        <taxon>Moritella</taxon>
    </lineage>
</organism>
<keyword evidence="2" id="KW-0812">Transmembrane</keyword>
<accession>A0A1L0C6P9</accession>
<evidence type="ECO:0000313" key="4">
    <source>
        <dbReference type="Proteomes" id="UP000183794"/>
    </source>
</evidence>
<dbReference type="EMBL" id="FPLD01000129">
    <property type="protein sequence ID" value="SGZ16561.1"/>
    <property type="molecule type" value="Genomic_DNA"/>
</dbReference>